<evidence type="ECO:0000313" key="3">
    <source>
        <dbReference type="Proteomes" id="UP001589750"/>
    </source>
</evidence>
<sequence>MTDSAPWRVLVVCVGNQCRSPLAERLLRARLGVAGSELLVTSAGTRGPAGMPMDADAAAQLGRLGGDADGFLSRRISPAVLAEQDLVLTATRHLRTEVLRMAPRLMRRSFTIVELAQIIRTEELHGLAPRALVAAAATRRARVTADLDVADPIGASLEVHRQVADQLADCVDQIAGALRVQP</sequence>
<gene>
    <name evidence="2" type="ORF">ACFFRI_04575</name>
</gene>
<evidence type="ECO:0000259" key="1">
    <source>
        <dbReference type="SMART" id="SM00226"/>
    </source>
</evidence>
<dbReference type="EMBL" id="JBHMDG010000005">
    <property type="protein sequence ID" value="MFB9312309.1"/>
    <property type="molecule type" value="Genomic_DNA"/>
</dbReference>
<reference evidence="2 3" key="1">
    <citation type="submission" date="2024-09" db="EMBL/GenBank/DDBJ databases">
        <authorList>
            <person name="Sun Q."/>
            <person name="Mori K."/>
        </authorList>
    </citation>
    <scope>NUCLEOTIDE SEQUENCE [LARGE SCALE GENOMIC DNA]</scope>
    <source>
        <strain evidence="2 3">JCM 9626</strain>
    </source>
</reference>
<dbReference type="InterPro" id="IPR036196">
    <property type="entry name" value="Ptyr_pPase_sf"/>
</dbReference>
<feature type="domain" description="Phosphotyrosine protein phosphatase I" evidence="1">
    <location>
        <begin position="7"/>
        <end position="177"/>
    </location>
</feature>
<keyword evidence="3" id="KW-1185">Reference proteome</keyword>
<comment type="caution">
    <text evidence="2">The sequence shown here is derived from an EMBL/GenBank/DDBJ whole genome shotgun (WGS) entry which is preliminary data.</text>
</comment>
<accession>A0ABV5K9J5</accession>
<dbReference type="InterPro" id="IPR023485">
    <property type="entry name" value="Ptyr_pPase"/>
</dbReference>
<dbReference type="Gene3D" id="3.40.50.2300">
    <property type="match status" value="1"/>
</dbReference>
<dbReference type="SMART" id="SM00226">
    <property type="entry name" value="LMWPc"/>
    <property type="match status" value="1"/>
</dbReference>
<organism evidence="2 3">
    <name type="scientific">Nocardioides plantarum</name>
    <dbReference type="NCBI Taxonomy" id="29299"/>
    <lineage>
        <taxon>Bacteria</taxon>
        <taxon>Bacillati</taxon>
        <taxon>Actinomycetota</taxon>
        <taxon>Actinomycetes</taxon>
        <taxon>Propionibacteriales</taxon>
        <taxon>Nocardioidaceae</taxon>
        <taxon>Nocardioides</taxon>
    </lineage>
</organism>
<protein>
    <recommendedName>
        <fullName evidence="1">Phosphotyrosine protein phosphatase I domain-containing protein</fullName>
    </recommendedName>
</protein>
<dbReference type="Proteomes" id="UP001589750">
    <property type="component" value="Unassembled WGS sequence"/>
</dbReference>
<dbReference type="Pfam" id="PF01451">
    <property type="entry name" value="LMWPc"/>
    <property type="match status" value="1"/>
</dbReference>
<proteinExistence type="predicted"/>
<name>A0ABV5K9J5_9ACTN</name>
<dbReference type="SUPFAM" id="SSF52788">
    <property type="entry name" value="Phosphotyrosine protein phosphatases I"/>
    <property type="match status" value="1"/>
</dbReference>
<evidence type="ECO:0000313" key="2">
    <source>
        <dbReference type="EMBL" id="MFB9312309.1"/>
    </source>
</evidence>
<dbReference type="PANTHER" id="PTHR11717:SF31">
    <property type="entry name" value="LOW MOLECULAR WEIGHT PROTEIN-TYROSINE-PHOSPHATASE ETP-RELATED"/>
    <property type="match status" value="1"/>
</dbReference>
<dbReference type="PANTHER" id="PTHR11717">
    <property type="entry name" value="LOW MOLECULAR WEIGHT PROTEIN TYROSINE PHOSPHATASE"/>
    <property type="match status" value="1"/>
</dbReference>
<dbReference type="RefSeq" id="WP_170215294.1">
    <property type="nucleotide sequence ID" value="NZ_JBHMDG010000005.1"/>
</dbReference>
<dbReference type="InterPro" id="IPR050438">
    <property type="entry name" value="LMW_PTPase"/>
</dbReference>